<evidence type="ECO:0000256" key="2">
    <source>
        <dbReference type="ARBA" id="ARBA00022603"/>
    </source>
</evidence>
<dbReference type="InterPro" id="IPR013216">
    <property type="entry name" value="Methyltransf_11"/>
</dbReference>
<evidence type="ECO:0000313" key="6">
    <source>
        <dbReference type="EMBL" id="WLQ57513.1"/>
    </source>
</evidence>
<name>A0ABY9IQ84_9ACTN</name>
<proteinExistence type="inferred from homology"/>
<dbReference type="InterPro" id="IPR051052">
    <property type="entry name" value="Diverse_substrate_MTase"/>
</dbReference>
<keyword evidence="2 6" id="KW-0489">Methyltransferase</keyword>
<reference evidence="6 7" key="1">
    <citation type="submission" date="2023-03" db="EMBL/GenBank/DDBJ databases">
        <title>Isolation and description of six Streptomyces strains from soil environments, able to metabolize different microbial glucans.</title>
        <authorList>
            <person name="Widen T."/>
            <person name="Larsbrink J."/>
        </authorList>
    </citation>
    <scope>NUCLEOTIDE SEQUENCE [LARGE SCALE GENOMIC DNA]</scope>
    <source>
        <strain evidence="6 7">Alt2</strain>
    </source>
</reference>
<evidence type="ECO:0000259" key="5">
    <source>
        <dbReference type="Pfam" id="PF08241"/>
    </source>
</evidence>
<feature type="region of interest" description="Disordered" evidence="4">
    <location>
        <begin position="1"/>
        <end position="21"/>
    </location>
</feature>
<gene>
    <name evidence="6" type="ORF">P8A19_19550</name>
</gene>
<keyword evidence="7" id="KW-1185">Reference proteome</keyword>
<dbReference type="CDD" id="cd02440">
    <property type="entry name" value="AdoMet_MTases"/>
    <property type="match status" value="1"/>
</dbReference>
<dbReference type="Pfam" id="PF08241">
    <property type="entry name" value="Methyltransf_11"/>
    <property type="match status" value="1"/>
</dbReference>
<dbReference type="EC" id="2.1.1.-" evidence="6"/>
<comment type="similarity">
    <text evidence="1">Belongs to the methyltransferase superfamily.</text>
</comment>
<dbReference type="Gene3D" id="3.40.50.150">
    <property type="entry name" value="Vaccinia Virus protein VP39"/>
    <property type="match status" value="1"/>
</dbReference>
<evidence type="ECO:0000256" key="4">
    <source>
        <dbReference type="SAM" id="MobiDB-lite"/>
    </source>
</evidence>
<feature type="domain" description="Methyltransferase type 11" evidence="5">
    <location>
        <begin position="75"/>
        <end position="163"/>
    </location>
</feature>
<evidence type="ECO:0000256" key="3">
    <source>
        <dbReference type="ARBA" id="ARBA00022679"/>
    </source>
</evidence>
<accession>A0ABY9IQ84</accession>
<sequence length="292" mass="31559">MPIVSRDHPEPPPSKPHEARRMAESFGVDAQRYDRARPGYPAALVTRIVAKSPGPHVRDIADAHTHAHAPGPDVLDIGCGTGIAARQFQAAGCTVLGVEPDARMAAFAQSRGLNVEVATFEAWQPAGRTFDTVVAAQSWHWVAPSTGATKAAQVLRPGGRLAIFGHAYEPPAEVAEPFAAAYRRAAPDSPFNNGPARRPLDLYRAAYAKVADTIDETGHFHETEQWRFDWEQSYTRDQWLALLPTTGGLTQLRPDQLTGILDAVGDAIDSLGGRFTMNYTTLATTAVRDGTT</sequence>
<dbReference type="GO" id="GO:0032259">
    <property type="term" value="P:methylation"/>
    <property type="evidence" value="ECO:0007669"/>
    <property type="project" value="UniProtKB-KW"/>
</dbReference>
<dbReference type="EMBL" id="CP120988">
    <property type="protein sequence ID" value="WLQ57513.1"/>
    <property type="molecule type" value="Genomic_DNA"/>
</dbReference>
<dbReference type="GO" id="GO:0008168">
    <property type="term" value="F:methyltransferase activity"/>
    <property type="evidence" value="ECO:0007669"/>
    <property type="project" value="UniProtKB-KW"/>
</dbReference>
<dbReference type="Proteomes" id="UP001235744">
    <property type="component" value="Chromosome"/>
</dbReference>
<protein>
    <submittedName>
        <fullName evidence="6">Class I SAM-dependent methyltransferase</fullName>
        <ecNumber evidence="6">2.1.1.-</ecNumber>
    </submittedName>
</protein>
<dbReference type="PANTHER" id="PTHR44942:SF4">
    <property type="entry name" value="METHYLTRANSFERASE TYPE 11 DOMAIN-CONTAINING PROTEIN"/>
    <property type="match status" value="1"/>
</dbReference>
<evidence type="ECO:0000313" key="7">
    <source>
        <dbReference type="Proteomes" id="UP001235744"/>
    </source>
</evidence>
<evidence type="ECO:0000256" key="1">
    <source>
        <dbReference type="ARBA" id="ARBA00008361"/>
    </source>
</evidence>
<dbReference type="SUPFAM" id="SSF53335">
    <property type="entry name" value="S-adenosyl-L-methionine-dependent methyltransferases"/>
    <property type="match status" value="1"/>
</dbReference>
<dbReference type="PANTHER" id="PTHR44942">
    <property type="entry name" value="METHYLTRANSF_11 DOMAIN-CONTAINING PROTEIN"/>
    <property type="match status" value="1"/>
</dbReference>
<dbReference type="InterPro" id="IPR029063">
    <property type="entry name" value="SAM-dependent_MTases_sf"/>
</dbReference>
<dbReference type="RefSeq" id="WP_306070976.1">
    <property type="nucleotide sequence ID" value="NZ_CP120988.1"/>
</dbReference>
<keyword evidence="3 6" id="KW-0808">Transferase</keyword>
<organism evidence="6 7">
    <name type="scientific">Streptomyces poriferorum</name>
    <dbReference type="NCBI Taxonomy" id="2798799"/>
    <lineage>
        <taxon>Bacteria</taxon>
        <taxon>Bacillati</taxon>
        <taxon>Actinomycetota</taxon>
        <taxon>Actinomycetes</taxon>
        <taxon>Kitasatosporales</taxon>
        <taxon>Streptomycetaceae</taxon>
        <taxon>Streptomyces</taxon>
    </lineage>
</organism>